<gene>
    <name evidence="3" type="ORF">C3E80_16575</name>
</gene>
<sequence>MGIKHAISNLAARAVLAALDSSRKCQAAGLKLIAGETKESVEYIEPYGFTSTAHAGAEAVVLFPSGDRSHGVVISVSDRRYRLKGLRSGEVAVYTDEGDSIVLKRGRVTEITTSELVVNAESKISLNAPQLVVNASSGVSFTTPTITTSGDFSAAGEVSDGVGTMSAIRTTYNGHKHTAQGETAETTGPSASMG</sequence>
<dbReference type="AlphaFoldDB" id="A0A423XTY3"/>
<name>A0A423XTY3_9ENTR</name>
<dbReference type="PIRSF" id="PIRSF012337">
    <property type="entry name" value="gp45"/>
    <property type="match status" value="1"/>
</dbReference>
<dbReference type="Proteomes" id="UP000285793">
    <property type="component" value="Unassembled WGS sequence"/>
</dbReference>
<evidence type="ECO:0000259" key="2">
    <source>
        <dbReference type="Pfam" id="PF06890"/>
    </source>
</evidence>
<feature type="compositionally biased region" description="Polar residues" evidence="1">
    <location>
        <begin position="180"/>
        <end position="194"/>
    </location>
</feature>
<feature type="domain" description="Bacteriophage Mu Gp45 N-terminal" evidence="2">
    <location>
        <begin position="13"/>
        <end position="80"/>
    </location>
</feature>
<proteinExistence type="predicted"/>
<comment type="caution">
    <text evidence="3">The sequence shown here is derived from an EMBL/GenBank/DDBJ whole genome shotgun (WGS) entry which is preliminary data.</text>
</comment>
<protein>
    <submittedName>
        <fullName evidence="3">Phage baseplate assembly protein V</fullName>
    </submittedName>
</protein>
<dbReference type="EMBL" id="PQJL01000016">
    <property type="protein sequence ID" value="ROW59992.1"/>
    <property type="molecule type" value="Genomic_DNA"/>
</dbReference>
<accession>A0A423XTY3</accession>
<dbReference type="RefSeq" id="WP_123948878.1">
    <property type="nucleotide sequence ID" value="NZ_PQJL01000016.1"/>
</dbReference>
<dbReference type="Pfam" id="PF06890">
    <property type="entry name" value="Phage_Mu_Gp45"/>
    <property type="match status" value="1"/>
</dbReference>
<reference evidence="3 4" key="1">
    <citation type="journal article" date="2018" name="Front. Microbiol.">
        <title>An Investigation of an Acute Gastroenteritis Outbreak: Cronobacter sakazakii, a Potential Cause of Food-Borne Illness.</title>
        <authorList>
            <person name="Yong W."/>
            <person name="Guo B."/>
            <person name="Shi X."/>
            <person name="Cheng T."/>
            <person name="Chen M."/>
            <person name="Jiang X."/>
            <person name="Ye Y."/>
            <person name="Wang J."/>
            <person name="Xie G."/>
            <person name="Ding J."/>
        </authorList>
    </citation>
    <scope>NUCLEOTIDE SEQUENCE [LARGE SCALE GENOMIC DNA]</scope>
    <source>
        <strain evidence="3 4">S1</strain>
    </source>
</reference>
<dbReference type="InterPro" id="IPR013046">
    <property type="entry name" value="GpV/Gp45"/>
</dbReference>
<evidence type="ECO:0000256" key="1">
    <source>
        <dbReference type="SAM" id="MobiDB-lite"/>
    </source>
</evidence>
<evidence type="ECO:0000313" key="3">
    <source>
        <dbReference type="EMBL" id="ROW59992.1"/>
    </source>
</evidence>
<dbReference type="NCBIfam" id="TIGR01644">
    <property type="entry name" value="phage_P2_V"/>
    <property type="match status" value="1"/>
</dbReference>
<feature type="region of interest" description="Disordered" evidence="1">
    <location>
        <begin position="174"/>
        <end position="194"/>
    </location>
</feature>
<evidence type="ECO:0000313" key="4">
    <source>
        <dbReference type="Proteomes" id="UP000285793"/>
    </source>
</evidence>
<organism evidence="3 4">
    <name type="scientific">Cronobacter malonaticus</name>
    <dbReference type="NCBI Taxonomy" id="413503"/>
    <lineage>
        <taxon>Bacteria</taxon>
        <taxon>Pseudomonadati</taxon>
        <taxon>Pseudomonadota</taxon>
        <taxon>Gammaproteobacteria</taxon>
        <taxon>Enterobacterales</taxon>
        <taxon>Enterobacteriaceae</taxon>
        <taxon>Cronobacter</taxon>
    </lineage>
</organism>
<dbReference type="InterPro" id="IPR053861">
    <property type="entry name" value="Phage_Mu_Gp45_N"/>
</dbReference>
<dbReference type="InterPro" id="IPR014462">
    <property type="entry name" value="Phage_Mu_Gp45"/>
</dbReference>